<dbReference type="EMBL" id="AP012319">
    <property type="protein sequence ID" value="BAL89915.1"/>
    <property type="molecule type" value="Genomic_DNA"/>
</dbReference>
<protein>
    <recommendedName>
        <fullName evidence="8">Probable membrane transporter protein</fullName>
    </recommendedName>
</protein>
<evidence type="ECO:0000256" key="1">
    <source>
        <dbReference type="ARBA" id="ARBA00004651"/>
    </source>
</evidence>
<feature type="transmembrane region" description="Helical" evidence="8">
    <location>
        <begin position="177"/>
        <end position="194"/>
    </location>
</feature>
<dbReference type="InterPro" id="IPR002781">
    <property type="entry name" value="TM_pro_TauE-like"/>
</dbReference>
<evidence type="ECO:0000256" key="2">
    <source>
        <dbReference type="ARBA" id="ARBA00009142"/>
    </source>
</evidence>
<dbReference type="eggNOG" id="COG0730">
    <property type="taxonomic scope" value="Bacteria"/>
</dbReference>
<gene>
    <name evidence="10" type="ordered locus">AMIS_46950</name>
</gene>
<accession>I0HA78</accession>
<evidence type="ECO:0000256" key="7">
    <source>
        <dbReference type="ARBA" id="ARBA00023136"/>
    </source>
</evidence>
<feature type="region of interest" description="Disordered" evidence="9">
    <location>
        <begin position="249"/>
        <end position="269"/>
    </location>
</feature>
<keyword evidence="4 8" id="KW-1003">Cell membrane</keyword>
<dbReference type="PATRIC" id="fig|512565.3.peg.4682"/>
<dbReference type="OrthoDB" id="3782574at2"/>
<comment type="subcellular location">
    <subcellularLocation>
        <location evidence="1 8">Cell membrane</location>
        <topology evidence="1 8">Multi-pass membrane protein</topology>
    </subcellularLocation>
</comment>
<sequence>MTLTHAVLLFLGGIGGGLTGSMGGLASVVTYPALLSAGIPPVAANVTNTVALLSTAFGAAAGSRVELHGQGRRIARHGVAGVTGGTAGALLLMGTPSSAFERVVPGLIAAGGLMLLFREPLRAWYVRPGVRPPLGLAVFLIAVYGGYFGAGAGVMMLAALSVAAVEPLAVTNAVKTVVLGFSTVAAAILYTLLAPVHWTAAGVLAAGCLIGSWIGPALVRRTPERPLRVVIGVAALVLAAALWHDAGTPDPPRGSAEPPVMIPRASLTP</sequence>
<organism evidence="10 11">
    <name type="scientific">Actinoplanes missouriensis (strain ATCC 14538 / DSM 43046 / CBS 188.64 / JCM 3121 / NBRC 102363 / NCIMB 12654 / NRRL B-3342 / UNCC 431)</name>
    <dbReference type="NCBI Taxonomy" id="512565"/>
    <lineage>
        <taxon>Bacteria</taxon>
        <taxon>Bacillati</taxon>
        <taxon>Actinomycetota</taxon>
        <taxon>Actinomycetes</taxon>
        <taxon>Micromonosporales</taxon>
        <taxon>Micromonosporaceae</taxon>
        <taxon>Actinoplanes</taxon>
    </lineage>
</organism>
<keyword evidence="7 8" id="KW-0472">Membrane</keyword>
<feature type="transmembrane region" description="Helical" evidence="8">
    <location>
        <begin position="74"/>
        <end position="93"/>
    </location>
</feature>
<dbReference type="Pfam" id="PF01925">
    <property type="entry name" value="TauE"/>
    <property type="match status" value="1"/>
</dbReference>
<dbReference type="RefSeq" id="WP_014444804.1">
    <property type="nucleotide sequence ID" value="NC_017093.1"/>
</dbReference>
<dbReference type="InterPro" id="IPR052017">
    <property type="entry name" value="TSUP"/>
</dbReference>
<dbReference type="GO" id="GO:0005886">
    <property type="term" value="C:plasma membrane"/>
    <property type="evidence" value="ECO:0007669"/>
    <property type="project" value="UniProtKB-SubCell"/>
</dbReference>
<evidence type="ECO:0000256" key="3">
    <source>
        <dbReference type="ARBA" id="ARBA00022448"/>
    </source>
</evidence>
<keyword evidence="5 8" id="KW-0812">Transmembrane</keyword>
<evidence type="ECO:0000256" key="8">
    <source>
        <dbReference type="RuleBase" id="RU363041"/>
    </source>
</evidence>
<evidence type="ECO:0000256" key="5">
    <source>
        <dbReference type="ARBA" id="ARBA00022692"/>
    </source>
</evidence>
<dbReference type="Proteomes" id="UP000007882">
    <property type="component" value="Chromosome"/>
</dbReference>
<dbReference type="STRING" id="512565.AMIS_46950"/>
<feature type="transmembrane region" description="Helical" evidence="8">
    <location>
        <begin position="200"/>
        <end position="219"/>
    </location>
</feature>
<dbReference type="AlphaFoldDB" id="I0HA78"/>
<reference evidence="10" key="1">
    <citation type="submission" date="2012-02" db="EMBL/GenBank/DDBJ databases">
        <title>Complete genome sequence of Actinoplanes missouriensis 431 (= NBRC 102363).</title>
        <authorList>
            <person name="Ohnishi Y."/>
            <person name="Ishikawa J."/>
            <person name="Sekine M."/>
            <person name="Hosoyama A."/>
            <person name="Harada T."/>
            <person name="Narita H."/>
            <person name="Hata T."/>
            <person name="Konno Y."/>
            <person name="Tutikane K."/>
            <person name="Fujita N."/>
            <person name="Horinouchi S."/>
            <person name="Hayakawa M."/>
        </authorList>
    </citation>
    <scope>NUCLEOTIDE SEQUENCE [LARGE SCALE GENOMIC DNA]</scope>
    <source>
        <strain evidence="10">431</strain>
    </source>
</reference>
<keyword evidence="6 8" id="KW-1133">Transmembrane helix</keyword>
<keyword evidence="11" id="KW-1185">Reference proteome</keyword>
<feature type="transmembrane region" description="Helical" evidence="8">
    <location>
        <begin position="42"/>
        <end position="62"/>
    </location>
</feature>
<evidence type="ECO:0000313" key="10">
    <source>
        <dbReference type="EMBL" id="BAL89915.1"/>
    </source>
</evidence>
<dbReference type="PANTHER" id="PTHR30269:SF0">
    <property type="entry name" value="MEMBRANE TRANSPORTER PROTEIN YFCA-RELATED"/>
    <property type="match status" value="1"/>
</dbReference>
<keyword evidence="3" id="KW-0813">Transport</keyword>
<dbReference type="HOGENOM" id="CLU_045498_7_1_11"/>
<evidence type="ECO:0000256" key="9">
    <source>
        <dbReference type="SAM" id="MobiDB-lite"/>
    </source>
</evidence>
<evidence type="ECO:0000256" key="4">
    <source>
        <dbReference type="ARBA" id="ARBA00022475"/>
    </source>
</evidence>
<proteinExistence type="inferred from homology"/>
<comment type="similarity">
    <text evidence="2 8">Belongs to the 4-toluene sulfonate uptake permease (TSUP) (TC 2.A.102) family.</text>
</comment>
<evidence type="ECO:0000313" key="11">
    <source>
        <dbReference type="Proteomes" id="UP000007882"/>
    </source>
</evidence>
<dbReference type="PANTHER" id="PTHR30269">
    <property type="entry name" value="TRANSMEMBRANE PROTEIN YFCA"/>
    <property type="match status" value="1"/>
</dbReference>
<dbReference type="KEGG" id="ams:AMIS_46950"/>
<name>I0HA78_ACTM4</name>
<evidence type="ECO:0000256" key="6">
    <source>
        <dbReference type="ARBA" id="ARBA00022989"/>
    </source>
</evidence>
<feature type="transmembrane region" description="Helical" evidence="8">
    <location>
        <begin position="226"/>
        <end position="244"/>
    </location>
</feature>